<feature type="non-terminal residue" evidence="1">
    <location>
        <position position="1"/>
    </location>
</feature>
<reference evidence="1" key="1">
    <citation type="submission" date="2019-03" db="EMBL/GenBank/DDBJ databases">
        <title>Single cell metagenomics reveals metabolic interactions within the superorganism composed of flagellate Streblomastix strix and complex community of Bacteroidetes bacteria on its surface.</title>
        <authorList>
            <person name="Treitli S.C."/>
            <person name="Kolisko M."/>
            <person name="Husnik F."/>
            <person name="Keeling P."/>
            <person name="Hampl V."/>
        </authorList>
    </citation>
    <scope>NUCLEOTIDE SEQUENCE</scope>
    <source>
        <strain evidence="1">STM</strain>
    </source>
</reference>
<gene>
    <name evidence="1" type="ORF">EZS27_014735</name>
</gene>
<organism evidence="1">
    <name type="scientific">termite gut metagenome</name>
    <dbReference type="NCBI Taxonomy" id="433724"/>
    <lineage>
        <taxon>unclassified sequences</taxon>
        <taxon>metagenomes</taxon>
        <taxon>organismal metagenomes</taxon>
    </lineage>
</organism>
<dbReference type="EMBL" id="SNRY01000725">
    <property type="protein sequence ID" value="KAA6337149.1"/>
    <property type="molecule type" value="Genomic_DNA"/>
</dbReference>
<protein>
    <submittedName>
        <fullName evidence="1">Uncharacterized protein</fullName>
    </submittedName>
</protein>
<sequence>KDINKKQKDRFSVFNQYKDIYSPDFDYLNHISKIFDALTTYQHTKKYFEDFLKPNPDYWEYLRFYAVAQFFVHCGNITDEEKKTLSRFTYETRPSSEDF</sequence>
<evidence type="ECO:0000313" key="1">
    <source>
        <dbReference type="EMBL" id="KAA6337149.1"/>
    </source>
</evidence>
<comment type="caution">
    <text evidence="1">The sequence shown here is derived from an EMBL/GenBank/DDBJ whole genome shotgun (WGS) entry which is preliminary data.</text>
</comment>
<dbReference type="AlphaFoldDB" id="A0A5J4RTT0"/>
<proteinExistence type="predicted"/>
<name>A0A5J4RTT0_9ZZZZ</name>
<accession>A0A5J4RTT0</accession>